<evidence type="ECO:0000313" key="3">
    <source>
        <dbReference type="Proteomes" id="UP001485043"/>
    </source>
</evidence>
<dbReference type="Proteomes" id="UP001485043">
    <property type="component" value="Unassembled WGS sequence"/>
</dbReference>
<sequence>MSKLKVTLKPSFACGNSSYTSANHLDFLGENTLLRSVGRRLATYNTATSEVKFLPERPGASVSAFAAAHGSKLLAVAETDDKNFTVTTFNVQTWQRQETIELPGRVASLSFSSDATILAALCPDTCQAPDGAEILSQAWLKGGVLALAFSSGDVMLKQDSVISVITIAAGASLNSIAAFERGFVVGGTNASIAFMEPSTEAERQEDRDSFNLTSAADEAKPLIDTDAGPSLPKDEKESEHQLNLLQSTGAGFHRGRLIGFDIGGVELLLASISIDRTLRVYEIQAKALRFAKQLIDMPKCIAVHPMGFMILMGFAVELNLYYLLRDDIELVTSFPLRHCGRVKFSHHGHLFAAVDAAFSIHLYNAHDRAHLCELKGHQAPVSSLSWSLDDAQLASLGAAAAYRWDVPYKTRVHADSIVHKGTIYCSGQLMPGGGLRAWETRQGEIPVPASVAGPLVLAGAGRVLLAGTGHGEGTEDQIRELRVAVKAAHREGEYQASMAMRGLQEKMAQAMQRADAANSKLAERTAEMDQDRDERNADYMTKAVELEDSHAKAAERLQAACERRVEMAQHEVLTLEASKADLRYANEEVVLRVDAGHAKLLQEVKEKFKQQLDKAADRYSDLEAAKDAMEKEYRQMLSMYDDEFEDGTEALQEVVKQ</sequence>
<protein>
    <submittedName>
        <fullName evidence="2">Uncharacterized protein</fullName>
    </submittedName>
</protein>
<dbReference type="InterPro" id="IPR011047">
    <property type="entry name" value="Quinoprotein_ADH-like_sf"/>
</dbReference>
<dbReference type="AlphaFoldDB" id="A0AAW1RS02"/>
<keyword evidence="3" id="KW-1185">Reference proteome</keyword>
<feature type="non-terminal residue" evidence="2">
    <location>
        <position position="657"/>
    </location>
</feature>
<proteinExistence type="predicted"/>
<keyword evidence="1" id="KW-0175">Coiled coil</keyword>
<dbReference type="InterPro" id="IPR015943">
    <property type="entry name" value="WD40/YVTN_repeat-like_dom_sf"/>
</dbReference>
<dbReference type="InterPro" id="IPR052993">
    <property type="entry name" value="CFA-57"/>
</dbReference>
<feature type="coiled-coil region" evidence="1">
    <location>
        <begin position="500"/>
        <end position="527"/>
    </location>
</feature>
<comment type="caution">
    <text evidence="2">The sequence shown here is derived from an EMBL/GenBank/DDBJ whole genome shotgun (WGS) entry which is preliminary data.</text>
</comment>
<organism evidence="2 3">
    <name type="scientific">Apatococcus fuscideae</name>
    <dbReference type="NCBI Taxonomy" id="2026836"/>
    <lineage>
        <taxon>Eukaryota</taxon>
        <taxon>Viridiplantae</taxon>
        <taxon>Chlorophyta</taxon>
        <taxon>core chlorophytes</taxon>
        <taxon>Trebouxiophyceae</taxon>
        <taxon>Chlorellales</taxon>
        <taxon>Chlorellaceae</taxon>
        <taxon>Apatococcus</taxon>
    </lineage>
</organism>
<dbReference type="InterPro" id="IPR001680">
    <property type="entry name" value="WD40_rpt"/>
</dbReference>
<dbReference type="PANTHER" id="PTHR32215:SF0">
    <property type="entry name" value="CILIA- AND FLAGELLA-ASSOCIATED PROTEIN 57"/>
    <property type="match status" value="1"/>
</dbReference>
<accession>A0AAW1RS02</accession>
<feature type="coiled-coil region" evidence="1">
    <location>
        <begin position="598"/>
        <end position="639"/>
    </location>
</feature>
<name>A0AAW1RS02_9CHLO</name>
<dbReference type="PANTHER" id="PTHR32215">
    <property type="entry name" value="CILIA- AND FLAGELLA-ASSOCIATED PROTEIN 57"/>
    <property type="match status" value="1"/>
</dbReference>
<gene>
    <name evidence="2" type="ORF">WJX84_006999</name>
</gene>
<dbReference type="SUPFAM" id="SSF50998">
    <property type="entry name" value="Quinoprotein alcohol dehydrogenase-like"/>
    <property type="match status" value="1"/>
</dbReference>
<evidence type="ECO:0000256" key="1">
    <source>
        <dbReference type="SAM" id="Coils"/>
    </source>
</evidence>
<dbReference type="Gene3D" id="2.130.10.10">
    <property type="entry name" value="YVTN repeat-like/Quinoprotein amine dehydrogenase"/>
    <property type="match status" value="1"/>
</dbReference>
<dbReference type="EMBL" id="JALJOV010002000">
    <property type="protein sequence ID" value="KAK9836407.1"/>
    <property type="molecule type" value="Genomic_DNA"/>
</dbReference>
<reference evidence="2 3" key="1">
    <citation type="journal article" date="2024" name="Nat. Commun.">
        <title>Phylogenomics reveals the evolutionary origins of lichenization in chlorophyte algae.</title>
        <authorList>
            <person name="Puginier C."/>
            <person name="Libourel C."/>
            <person name="Otte J."/>
            <person name="Skaloud P."/>
            <person name="Haon M."/>
            <person name="Grisel S."/>
            <person name="Petersen M."/>
            <person name="Berrin J.G."/>
            <person name="Delaux P.M."/>
            <person name="Dal Grande F."/>
            <person name="Keller J."/>
        </authorList>
    </citation>
    <scope>NUCLEOTIDE SEQUENCE [LARGE SCALE GENOMIC DNA]</scope>
    <source>
        <strain evidence="2 3">SAG 2523</strain>
    </source>
</reference>
<dbReference type="SMART" id="SM00320">
    <property type="entry name" value="WD40"/>
    <property type="match status" value="3"/>
</dbReference>
<evidence type="ECO:0000313" key="2">
    <source>
        <dbReference type="EMBL" id="KAK9836407.1"/>
    </source>
</evidence>